<dbReference type="InterPro" id="IPR007560">
    <property type="entry name" value="Restrct_endonuc_IV_Mrr"/>
</dbReference>
<accession>A0AAE3ELU7</accession>
<dbReference type="PANTHER" id="PTHR12558:SF13">
    <property type="entry name" value="CELL DIVISION CYCLE PROTEIN 27 HOMOLOG"/>
    <property type="match status" value="1"/>
</dbReference>
<proteinExistence type="predicted"/>
<feature type="region of interest" description="Disordered" evidence="2">
    <location>
        <begin position="30"/>
        <end position="62"/>
    </location>
</feature>
<evidence type="ECO:0000259" key="4">
    <source>
        <dbReference type="Pfam" id="PF04471"/>
    </source>
</evidence>
<keyword evidence="3" id="KW-0812">Transmembrane</keyword>
<dbReference type="GO" id="GO:0004519">
    <property type="term" value="F:endonuclease activity"/>
    <property type="evidence" value="ECO:0007669"/>
    <property type="project" value="InterPro"/>
</dbReference>
<dbReference type="Proteomes" id="UP001198163">
    <property type="component" value="Unassembled WGS sequence"/>
</dbReference>
<feature type="domain" description="Restriction endonuclease type IV Mrr" evidence="4">
    <location>
        <begin position="364"/>
        <end position="442"/>
    </location>
</feature>
<evidence type="ECO:0000313" key="5">
    <source>
        <dbReference type="EMBL" id="MCD1655759.1"/>
    </source>
</evidence>
<dbReference type="SMART" id="SM00028">
    <property type="entry name" value="TPR"/>
    <property type="match status" value="5"/>
</dbReference>
<dbReference type="InterPro" id="IPR011990">
    <property type="entry name" value="TPR-like_helical_dom_sf"/>
</dbReference>
<name>A0AAE3ELU7_9SPIR</name>
<reference evidence="5" key="1">
    <citation type="submission" date="2021-08" db="EMBL/GenBank/DDBJ databases">
        <title>Comparative analyses of Brucepasteria parasyntrophica and Teretinema zuelzerae.</title>
        <authorList>
            <person name="Song Y."/>
            <person name="Brune A."/>
        </authorList>
    </citation>
    <scope>NUCLEOTIDE SEQUENCE</scope>
    <source>
        <strain evidence="5">DSM 1903</strain>
    </source>
</reference>
<evidence type="ECO:0000313" key="6">
    <source>
        <dbReference type="Proteomes" id="UP001198163"/>
    </source>
</evidence>
<sequence length="454" mass="51283">MNQGITILTIIIVLALSVLLLSLLTRKKDAKGPKKPRQKDRSTIIRDATRRLSQNPRDPEGLSAMGSIHYQDQNWEKAYAAYEILVDLSSGHPKLDEFECALRFGVSAIKTNRLQEATKGFLLARKLKPNHFEVNYNLGYICYMQKDYEKAVPFLKQSLLADTENILAQRYMGFALHKSHRYRDALAYLKKALDLQPDDKDALFAMAECLFESGALDRALKIFSHLRPDPVLGPQSALYSGIIHAQTNQAEKAVTDFEIGLKHENIPQDIQNDLRYKLAVTCIKLQDIGKALGVLKDIQKTTPGYKDVPALIVRYQELNQNKNLQVFLLAVQSEFIALCRKIVVQFFPGAKVKITDISMFADYADIVAEIDTPKWSDVVIFRFFRSQGAVGELLLRDFHGRIKDLKAGKGICLSAGVFTEESRRFTEGRPVDLYDKDRLNKILNSVDSGMALKV</sequence>
<dbReference type="EMBL" id="JAINWA010000003">
    <property type="protein sequence ID" value="MCD1655759.1"/>
    <property type="molecule type" value="Genomic_DNA"/>
</dbReference>
<dbReference type="PROSITE" id="PS50005">
    <property type="entry name" value="TPR"/>
    <property type="match status" value="1"/>
</dbReference>
<evidence type="ECO:0000256" key="3">
    <source>
        <dbReference type="SAM" id="Phobius"/>
    </source>
</evidence>
<dbReference type="Pfam" id="PF14559">
    <property type="entry name" value="TPR_19"/>
    <property type="match status" value="1"/>
</dbReference>
<dbReference type="PANTHER" id="PTHR12558">
    <property type="entry name" value="CELL DIVISION CYCLE 16,23,27"/>
    <property type="match status" value="1"/>
</dbReference>
<comment type="caution">
    <text evidence="5">The sequence shown here is derived from an EMBL/GenBank/DDBJ whole genome shotgun (WGS) entry which is preliminary data.</text>
</comment>
<dbReference type="GO" id="GO:0009307">
    <property type="term" value="P:DNA restriction-modification system"/>
    <property type="evidence" value="ECO:0007669"/>
    <property type="project" value="InterPro"/>
</dbReference>
<keyword evidence="3" id="KW-0472">Membrane</keyword>
<dbReference type="Pfam" id="PF13432">
    <property type="entry name" value="TPR_16"/>
    <property type="match status" value="1"/>
</dbReference>
<feature type="compositionally biased region" description="Basic and acidic residues" evidence="2">
    <location>
        <begin position="39"/>
        <end position="50"/>
    </location>
</feature>
<dbReference type="InterPro" id="IPR019734">
    <property type="entry name" value="TPR_rpt"/>
</dbReference>
<feature type="repeat" description="TPR" evidence="1">
    <location>
        <begin position="166"/>
        <end position="199"/>
    </location>
</feature>
<dbReference type="GO" id="GO:0003677">
    <property type="term" value="F:DNA binding"/>
    <property type="evidence" value="ECO:0007669"/>
    <property type="project" value="InterPro"/>
</dbReference>
<organism evidence="5 6">
    <name type="scientific">Teretinema zuelzerae</name>
    <dbReference type="NCBI Taxonomy" id="156"/>
    <lineage>
        <taxon>Bacteria</taxon>
        <taxon>Pseudomonadati</taxon>
        <taxon>Spirochaetota</taxon>
        <taxon>Spirochaetia</taxon>
        <taxon>Spirochaetales</taxon>
        <taxon>Treponemataceae</taxon>
        <taxon>Teretinema</taxon>
    </lineage>
</organism>
<keyword evidence="1" id="KW-0802">TPR repeat</keyword>
<dbReference type="Pfam" id="PF04471">
    <property type="entry name" value="Mrr_cat"/>
    <property type="match status" value="1"/>
</dbReference>
<gene>
    <name evidence="5" type="ORF">K7J14_13765</name>
</gene>
<keyword evidence="3" id="KW-1133">Transmembrane helix</keyword>
<dbReference type="RefSeq" id="WP_230757517.1">
    <property type="nucleotide sequence ID" value="NZ_JAINWA010000003.1"/>
</dbReference>
<keyword evidence="6" id="KW-1185">Reference proteome</keyword>
<dbReference type="SUPFAM" id="SSF48452">
    <property type="entry name" value="TPR-like"/>
    <property type="match status" value="2"/>
</dbReference>
<evidence type="ECO:0000256" key="2">
    <source>
        <dbReference type="SAM" id="MobiDB-lite"/>
    </source>
</evidence>
<feature type="transmembrane region" description="Helical" evidence="3">
    <location>
        <begin position="6"/>
        <end position="25"/>
    </location>
</feature>
<dbReference type="Gene3D" id="1.25.40.10">
    <property type="entry name" value="Tetratricopeptide repeat domain"/>
    <property type="match status" value="1"/>
</dbReference>
<protein>
    <submittedName>
        <fullName evidence="5">Tetratricopeptide repeat protein</fullName>
    </submittedName>
</protein>
<dbReference type="AlphaFoldDB" id="A0AAE3ELU7"/>
<evidence type="ECO:0000256" key="1">
    <source>
        <dbReference type="PROSITE-ProRule" id="PRU00339"/>
    </source>
</evidence>